<name>A0A075M8Y7_ECOLX</name>
<protein>
    <submittedName>
        <fullName evidence="1">Uncharacterized protein</fullName>
    </submittedName>
</protein>
<proteinExistence type="predicted"/>
<dbReference type="EMBL" id="KJ484627">
    <property type="protein sequence ID" value="AIF77543.1"/>
    <property type="molecule type" value="Genomic_DNA"/>
</dbReference>
<keyword evidence="1" id="KW-0614">Plasmid</keyword>
<sequence length="40" mass="4932">MSCWKIAAGFRHDFIFMFSRYCLECVDMIIIYNDIVIFYR</sequence>
<organism evidence="1">
    <name type="scientific">Escherichia coli</name>
    <dbReference type="NCBI Taxonomy" id="562"/>
    <lineage>
        <taxon>Bacteria</taxon>
        <taxon>Pseudomonadati</taxon>
        <taxon>Pseudomonadota</taxon>
        <taxon>Gammaproteobacteria</taxon>
        <taxon>Enterobacterales</taxon>
        <taxon>Enterobacteriaceae</taxon>
        <taxon>Escherichia</taxon>
    </lineage>
</organism>
<evidence type="ECO:0000313" key="1">
    <source>
        <dbReference type="EMBL" id="AIF77543.1"/>
    </source>
</evidence>
<dbReference type="AlphaFoldDB" id="A0A075M8Y7"/>
<geneLocation type="plasmid" evidence="1">
    <name>pH2332-107</name>
</geneLocation>
<reference evidence="1" key="1">
    <citation type="journal article" date="2014" name="J. Antimicrob. Chemother.">
        <title>Nucleotide sequences of 16 transmissible plasmids identified in nine multidrug-resistant Escherichia coli isolates expressing an ESBL phenotype isolated from food-producing animals and healthy humans.</title>
        <authorList>
            <person name="Wang J."/>
            <person name="Stephan R."/>
            <person name="Power K."/>
            <person name="Yan Q."/>
            <person name="Hachler H."/>
            <person name="Fanning S."/>
        </authorList>
    </citation>
    <scope>NUCLEOTIDE SEQUENCE</scope>
    <source>
        <strain evidence="1">Human-2332</strain>
        <plasmid evidence="1">pH2332-107</plasmid>
    </source>
</reference>
<accession>A0A075M8Y7</accession>